<sequence length="148" mass="16448">MSSTLTMEIHRADLAYRRRSLWLLLAIAAGCALALWQLHGWLQSVQAHVAIADAAQARRWLRRALAGLALAPTAPLWLWGRGLRRLGRAAGEQRRFPPRDWKTYRDVRVLRGDAAATWASRTQRAGRAAQYAAAACVAAALAVWVWLA</sequence>
<keyword evidence="1" id="KW-0812">Transmembrane</keyword>
<dbReference type="KEGG" id="lez:GLE_2918"/>
<feature type="transmembrane region" description="Helical" evidence="1">
    <location>
        <begin position="60"/>
        <end position="79"/>
    </location>
</feature>
<proteinExistence type="predicted"/>
<dbReference type="EMBL" id="CP013140">
    <property type="protein sequence ID" value="ALN58266.1"/>
    <property type="molecule type" value="Genomic_DNA"/>
</dbReference>
<name>A0A0S2DIA3_LYSEN</name>
<accession>A0A0S2DIA3</accession>
<evidence type="ECO:0000256" key="1">
    <source>
        <dbReference type="SAM" id="Phobius"/>
    </source>
</evidence>
<gene>
    <name evidence="2" type="ORF">GLE_2918</name>
</gene>
<evidence type="ECO:0000313" key="3">
    <source>
        <dbReference type="Proteomes" id="UP000061569"/>
    </source>
</evidence>
<dbReference type="Proteomes" id="UP000061569">
    <property type="component" value="Chromosome"/>
</dbReference>
<reference evidence="2 3" key="1">
    <citation type="submission" date="2015-11" db="EMBL/GenBank/DDBJ databases">
        <title>Genome sequences of Lysobacter enzymogenes strain C3 and Lysobacter antibioticus ATCC 29479.</title>
        <authorList>
            <person name="Kobayashi D.Y."/>
        </authorList>
    </citation>
    <scope>NUCLEOTIDE SEQUENCE [LARGE SCALE GENOMIC DNA]</scope>
    <source>
        <strain evidence="2 3">C3</strain>
    </source>
</reference>
<organism evidence="2 3">
    <name type="scientific">Lysobacter enzymogenes</name>
    <dbReference type="NCBI Taxonomy" id="69"/>
    <lineage>
        <taxon>Bacteria</taxon>
        <taxon>Pseudomonadati</taxon>
        <taxon>Pseudomonadota</taxon>
        <taxon>Gammaproteobacteria</taxon>
        <taxon>Lysobacterales</taxon>
        <taxon>Lysobacteraceae</taxon>
        <taxon>Lysobacter</taxon>
    </lineage>
</organism>
<dbReference type="PATRIC" id="fig|69.6.peg.2880"/>
<evidence type="ECO:0008006" key="4">
    <source>
        <dbReference type="Google" id="ProtNLM"/>
    </source>
</evidence>
<evidence type="ECO:0000313" key="2">
    <source>
        <dbReference type="EMBL" id="ALN58266.1"/>
    </source>
</evidence>
<keyword evidence="1" id="KW-0472">Membrane</keyword>
<dbReference type="STRING" id="69.GLE_2918"/>
<protein>
    <recommendedName>
        <fullName evidence="4">Transmembrane protein</fullName>
    </recommendedName>
</protein>
<feature type="transmembrane region" description="Helical" evidence="1">
    <location>
        <begin position="128"/>
        <end position="147"/>
    </location>
</feature>
<dbReference type="OrthoDB" id="6025865at2"/>
<dbReference type="AlphaFoldDB" id="A0A0S2DIA3"/>
<keyword evidence="1" id="KW-1133">Transmembrane helix</keyword>
<feature type="transmembrane region" description="Helical" evidence="1">
    <location>
        <begin position="21"/>
        <end position="40"/>
    </location>
</feature>